<accession>A0A2Z7CG47</accession>
<dbReference type="EMBL" id="KQ995729">
    <property type="protein sequence ID" value="KZV46041.1"/>
    <property type="molecule type" value="Genomic_DNA"/>
</dbReference>
<proteinExistence type="predicted"/>
<name>A0A2Z7CG47_9LAMI</name>
<gene>
    <name evidence="1" type="ORF">F511_28790</name>
</gene>
<reference evidence="1 2" key="1">
    <citation type="journal article" date="2015" name="Proc. Natl. Acad. Sci. U.S.A.">
        <title>The resurrection genome of Boea hygrometrica: A blueprint for survival of dehydration.</title>
        <authorList>
            <person name="Xiao L."/>
            <person name="Yang G."/>
            <person name="Zhang L."/>
            <person name="Yang X."/>
            <person name="Zhao S."/>
            <person name="Ji Z."/>
            <person name="Zhou Q."/>
            <person name="Hu M."/>
            <person name="Wang Y."/>
            <person name="Chen M."/>
            <person name="Xu Y."/>
            <person name="Jin H."/>
            <person name="Xiao X."/>
            <person name="Hu G."/>
            <person name="Bao F."/>
            <person name="Hu Y."/>
            <person name="Wan P."/>
            <person name="Li L."/>
            <person name="Deng X."/>
            <person name="Kuang T."/>
            <person name="Xiang C."/>
            <person name="Zhu J.K."/>
            <person name="Oliver M.J."/>
            <person name="He Y."/>
        </authorList>
    </citation>
    <scope>NUCLEOTIDE SEQUENCE [LARGE SCALE GENOMIC DNA]</scope>
    <source>
        <strain evidence="2">cv. XS01</strain>
    </source>
</reference>
<protein>
    <submittedName>
        <fullName evidence="1">BTB/POZ domain-containing protein-like</fullName>
    </submittedName>
</protein>
<dbReference type="AlphaFoldDB" id="A0A2Z7CG47"/>
<evidence type="ECO:0000313" key="2">
    <source>
        <dbReference type="Proteomes" id="UP000250235"/>
    </source>
</evidence>
<dbReference type="Proteomes" id="UP000250235">
    <property type="component" value="Unassembled WGS sequence"/>
</dbReference>
<sequence length="105" mass="11358">MSVSRKIPTVHDDWIVALDSLRLALPIDTSLEARSSELRNPEGPARSCVVHQSNAIIGAVTTGYECLPPSCDGLTGPNDHGPMISWLIDRGIEATCYVFPVDRLA</sequence>
<evidence type="ECO:0000313" key="1">
    <source>
        <dbReference type="EMBL" id="KZV46041.1"/>
    </source>
</evidence>
<keyword evidence="2" id="KW-1185">Reference proteome</keyword>
<organism evidence="1 2">
    <name type="scientific">Dorcoceras hygrometricum</name>
    <dbReference type="NCBI Taxonomy" id="472368"/>
    <lineage>
        <taxon>Eukaryota</taxon>
        <taxon>Viridiplantae</taxon>
        <taxon>Streptophyta</taxon>
        <taxon>Embryophyta</taxon>
        <taxon>Tracheophyta</taxon>
        <taxon>Spermatophyta</taxon>
        <taxon>Magnoliopsida</taxon>
        <taxon>eudicotyledons</taxon>
        <taxon>Gunneridae</taxon>
        <taxon>Pentapetalae</taxon>
        <taxon>asterids</taxon>
        <taxon>lamiids</taxon>
        <taxon>Lamiales</taxon>
        <taxon>Gesneriaceae</taxon>
        <taxon>Didymocarpoideae</taxon>
        <taxon>Trichosporeae</taxon>
        <taxon>Loxocarpinae</taxon>
        <taxon>Dorcoceras</taxon>
    </lineage>
</organism>